<dbReference type="AlphaFoldDB" id="C7N8Z5"/>
<dbReference type="eggNOG" id="ENOG5030WRN">
    <property type="taxonomic scope" value="Bacteria"/>
</dbReference>
<dbReference type="OrthoDB" id="1884491at2"/>
<dbReference type="Proteomes" id="UP000001910">
    <property type="component" value="Chromosome"/>
</dbReference>
<dbReference type="STRING" id="523794.Lebu_0718"/>
<dbReference type="KEGG" id="lba:Lebu_0718"/>
<keyword evidence="2" id="KW-1185">Reference proteome</keyword>
<dbReference type="RefSeq" id="WP_015768974.1">
    <property type="nucleotide sequence ID" value="NC_013192.1"/>
</dbReference>
<name>C7N8Z5_LEPBD</name>
<protein>
    <submittedName>
        <fullName evidence="1">Uncharacterized protein</fullName>
    </submittedName>
</protein>
<evidence type="ECO:0000313" key="1">
    <source>
        <dbReference type="EMBL" id="ACV38626.1"/>
    </source>
</evidence>
<proteinExistence type="predicted"/>
<dbReference type="HOGENOM" id="CLU_051312_0_0_0"/>
<dbReference type="EMBL" id="CP001685">
    <property type="protein sequence ID" value="ACV38626.1"/>
    <property type="molecule type" value="Genomic_DNA"/>
</dbReference>
<gene>
    <name evidence="1" type="ordered locus">Lebu_0718</name>
</gene>
<accession>C7N8Z5</accession>
<evidence type="ECO:0000313" key="2">
    <source>
        <dbReference type="Proteomes" id="UP000001910"/>
    </source>
</evidence>
<sequence length="439" mass="51287">MFFGKNKEKLSVELVDMEVDTSEMINIKDSRVVYINGAGKLREVRKEVKNLKNGYLSQIRLNNVPLIQMNKEYIPTIESLLATGYGIENANCKEILEIQGKINSDFISLENSIKTIIPLLKLLDNGFYMIADAECYPTDGNGNFFWNVPNNMVLNPATAEKCLIDNDFTYIAGQPAYLYPTQTTDVYNPKRIEYYIEKLKKMNDNNEPRAIVYNFGQFINFIIDGHHKACAAALLGKPLKCILIKKAGYFSSYEKGKWISKLYFFSIFEKAILKNIPKKYLPFKKNEMEIEKLNEIKLENGKVNKRKWENKYLDSVKNFPSLEKYANIVNASINFEFKITDELIKKYVNIFDENSQEMMKKIIYILMYTESLEKLQKIVIKYAKNSLNHKIDKDLKLMIYNILFQMKNNSEVEQIFIDYIVYNEDRDDPVLKLANSYWK</sequence>
<reference evidence="1 2" key="1">
    <citation type="journal article" date="2009" name="Stand. Genomic Sci.">
        <title>Complete genome sequence of Leptotrichia buccalis type strain (C-1013-b).</title>
        <authorList>
            <person name="Ivanova N."/>
            <person name="Gronow S."/>
            <person name="Lapidus A."/>
            <person name="Copeland A."/>
            <person name="Glavina Del Rio T."/>
            <person name="Nolan M."/>
            <person name="Lucas S."/>
            <person name="Chen F."/>
            <person name="Tice H."/>
            <person name="Cheng J.F."/>
            <person name="Saunders E."/>
            <person name="Bruce D."/>
            <person name="Goodwin L."/>
            <person name="Brettin T."/>
            <person name="Detter J.C."/>
            <person name="Han C."/>
            <person name="Pitluck S."/>
            <person name="Mikhailova N."/>
            <person name="Pati A."/>
            <person name="Mavrommatis K."/>
            <person name="Chen A."/>
            <person name="Palaniappan K."/>
            <person name="Land M."/>
            <person name="Hauser L."/>
            <person name="Chang Y.J."/>
            <person name="Jeffries C.D."/>
            <person name="Chain P."/>
            <person name="Rohde C."/>
            <person name="Goker M."/>
            <person name="Bristow J."/>
            <person name="Eisen J.A."/>
            <person name="Markowitz V."/>
            <person name="Hugenholtz P."/>
            <person name="Kyrpides N.C."/>
            <person name="Klenk H.P."/>
        </authorList>
    </citation>
    <scope>NUCLEOTIDE SEQUENCE [LARGE SCALE GENOMIC DNA]</scope>
    <source>
        <strain evidence="2">ATCC 14201 / DSM 1135 / JCM 12969 / NCTC 10249 / C-1013-b</strain>
    </source>
</reference>
<organism evidence="1 2">
    <name type="scientific">Leptotrichia buccalis (strain ATCC 14201 / DSM 1135 / JCM 12969 / NCTC 10249 / C-1013-b)</name>
    <dbReference type="NCBI Taxonomy" id="523794"/>
    <lineage>
        <taxon>Bacteria</taxon>
        <taxon>Fusobacteriati</taxon>
        <taxon>Fusobacteriota</taxon>
        <taxon>Fusobacteriia</taxon>
        <taxon>Fusobacteriales</taxon>
        <taxon>Leptotrichiaceae</taxon>
        <taxon>Leptotrichia</taxon>
    </lineage>
</organism>